<dbReference type="AlphaFoldDB" id="A0A814X6D0"/>
<sequence>MATFPYSTSNDSSKNGVWFWNSNLNPWLTPVPVEQRYSSGTGNFVVEETYKRYKPQAVAVNDNIIVDSKYQMPNSDHHKRRAIKEIEHKSKDKHLREERFMGLPISSESSFGGHFGSASPFFIEIKKYLNLEQNDLSSETSEMIPMFVEKVAQGIIEEGKQIGKERKAEKMATMLREKKHEGMEEVWEQCVYLYTSKNFLYKALNATMKLVGGKDQENIWRSKVPTLGPFCLLLLNKPFNKELTKNKTIYRSANVTPEQIVQYEEMAKNKSSYQSFKVYTSCTRNLKNAKALGNTLFIMAVLDGFIMDISPYSKYPEEEEELITPGVCFRVQSVTFNQKKNRYLINLELRQKLTVFDKIPKPIAQSTKPKKHIFFAYEEEDESDASAAEKLKKYFVQRRLRVYHPRQNEDINIIIANGIENAAVVLVFPSPSLQISNVGSKLLNYADQTKTPILTIKIREDFQPVDWLGAILAPTKSCSTDFDEVMQTLISMGIKTSDFVLERGEKNEPQPIEEYLFKGETKSGNLKAKYQQSGKEYPMEFRFLGLKHGKVFGQGDDKDGAFTLAGEYKLEDGFGVIKMQKQYVGKDSVKYRGKISVEALNCVIEGQWKIGKMHDKFSMHLILSRPYTTDIEKIPPPQISRKQGSKVMISYCPCQYDLAQKITKGLIAKGIPAVCPPIRLHDMIKIAAHKARVVVPLMSKAYEASNTAKYVLSYADEADIPIVPVKAQDPYSQSGWLGVICAGALWVQMTNANEFEKKLDELITHLQPYVNDFGDEEQEMDFLVDETLVEGYYMQSGEQLPLQFDMFTMVNGYIAGEGEDEVGIFVINGSYNCLPDTEELEFEFEKHYVEKYDVQYSGTITEEESILFFDGKWFLDNISDSFHLEVPLNEPSESESLHIMLSYQWNSQELVKKVANKLKENDIPIWFDIAGDMKGNINSAMANGVEGSAMIISFNTLAYSKSVNCQKEFTYAMQLEKNIVPVLLENEKNFQDTWLGNAIASVDKVNMENESLFDSSFDVLLQRIKKALEEKVDEDSNQSEVITRFEGGAVHGKYYRFDQSFDMVFDFFSLIEGRVSGQGIDNVAAFTMAGDYDNKGNISFKKQYVGKNAIEHKGTLDCDELGGFKINGTWSAGSSTGDFYVESIDDSEDDTMTHDS</sequence>
<proteinExistence type="inferred from homology"/>
<reference evidence="8" key="1">
    <citation type="submission" date="2021-02" db="EMBL/GenBank/DDBJ databases">
        <authorList>
            <person name="Nowell W R."/>
        </authorList>
    </citation>
    <scope>NUCLEOTIDE SEQUENCE</scope>
</reference>
<feature type="domain" description="TIR" evidence="7">
    <location>
        <begin position="899"/>
        <end position="1004"/>
    </location>
</feature>
<dbReference type="EMBL" id="CAJNOH010001404">
    <property type="protein sequence ID" value="CAF1213664.1"/>
    <property type="molecule type" value="Genomic_DNA"/>
</dbReference>
<dbReference type="Pfam" id="PF13676">
    <property type="entry name" value="TIR_2"/>
    <property type="match status" value="1"/>
</dbReference>
<gene>
    <name evidence="9" type="ORF">JXQ802_LOCUS39911</name>
    <name evidence="8" type="ORF">PYM288_LOCUS25509</name>
</gene>
<keyword evidence="6" id="KW-0520">NAD</keyword>
<dbReference type="SUPFAM" id="SSF56399">
    <property type="entry name" value="ADP-ribosylation"/>
    <property type="match status" value="1"/>
</dbReference>
<dbReference type="SUPFAM" id="SSF52200">
    <property type="entry name" value="Toll/Interleukin receptor TIR domain"/>
    <property type="match status" value="1"/>
</dbReference>
<evidence type="ECO:0000313" key="9">
    <source>
        <dbReference type="EMBL" id="CAF1491869.1"/>
    </source>
</evidence>
<evidence type="ECO:0000256" key="2">
    <source>
        <dbReference type="ARBA" id="ARBA00022676"/>
    </source>
</evidence>
<dbReference type="Proteomes" id="UP000663870">
    <property type="component" value="Unassembled WGS sequence"/>
</dbReference>
<dbReference type="EMBL" id="CAJNOL010002355">
    <property type="protein sequence ID" value="CAF1491869.1"/>
    <property type="molecule type" value="Genomic_DNA"/>
</dbReference>
<comment type="caution">
    <text evidence="8">The sequence shown here is derived from an EMBL/GenBank/DDBJ whole genome shotgun (WGS) entry which is preliminary data.</text>
</comment>
<dbReference type="EC" id="2.4.2.31" evidence="6"/>
<comment type="similarity">
    <text evidence="1 6">Belongs to the Arg-specific ADP-ribosyltransferase family.</text>
</comment>
<evidence type="ECO:0000256" key="4">
    <source>
        <dbReference type="ARBA" id="ARBA00022695"/>
    </source>
</evidence>
<keyword evidence="4" id="KW-0548">Nucleotidyltransferase</keyword>
<dbReference type="GO" id="GO:0016779">
    <property type="term" value="F:nucleotidyltransferase activity"/>
    <property type="evidence" value="ECO:0007669"/>
    <property type="project" value="UniProtKB-KW"/>
</dbReference>
<organism evidence="8 10">
    <name type="scientific">Rotaria sordida</name>
    <dbReference type="NCBI Taxonomy" id="392033"/>
    <lineage>
        <taxon>Eukaryota</taxon>
        <taxon>Metazoa</taxon>
        <taxon>Spiralia</taxon>
        <taxon>Gnathifera</taxon>
        <taxon>Rotifera</taxon>
        <taxon>Eurotatoria</taxon>
        <taxon>Bdelloidea</taxon>
        <taxon>Philodinida</taxon>
        <taxon>Philodinidae</taxon>
        <taxon>Rotaria</taxon>
    </lineage>
</organism>
<dbReference type="PANTHER" id="PTHR46270:SF2">
    <property type="entry name" value="TIR DOMAIN-CONTAINING PROTEIN"/>
    <property type="match status" value="1"/>
</dbReference>
<evidence type="ECO:0000313" key="8">
    <source>
        <dbReference type="EMBL" id="CAF1213664.1"/>
    </source>
</evidence>
<evidence type="ECO:0000256" key="6">
    <source>
        <dbReference type="RuleBase" id="RU361228"/>
    </source>
</evidence>
<comment type="catalytic activity">
    <reaction evidence="5 6">
        <text>L-arginyl-[protein] + NAD(+) = N(omega)-(ADP-D-ribosyl)-L-arginyl-[protein] + nicotinamide + H(+)</text>
        <dbReference type="Rhea" id="RHEA:19149"/>
        <dbReference type="Rhea" id="RHEA-COMP:10532"/>
        <dbReference type="Rhea" id="RHEA-COMP:15087"/>
        <dbReference type="ChEBI" id="CHEBI:15378"/>
        <dbReference type="ChEBI" id="CHEBI:17154"/>
        <dbReference type="ChEBI" id="CHEBI:29965"/>
        <dbReference type="ChEBI" id="CHEBI:57540"/>
        <dbReference type="ChEBI" id="CHEBI:142554"/>
        <dbReference type="EC" id="2.4.2.31"/>
    </reaction>
</comment>
<dbReference type="Pfam" id="PF01129">
    <property type="entry name" value="ART"/>
    <property type="match status" value="1"/>
</dbReference>
<dbReference type="PANTHER" id="PTHR46270">
    <property type="entry name" value="ARMADILLO-TYPE FOLD-RELATED"/>
    <property type="match status" value="1"/>
</dbReference>
<dbReference type="PROSITE" id="PS51996">
    <property type="entry name" value="TR_MART"/>
    <property type="match status" value="1"/>
</dbReference>
<dbReference type="Gene3D" id="3.40.50.10140">
    <property type="entry name" value="Toll/interleukin-1 receptor homology (TIR) domain"/>
    <property type="match status" value="1"/>
</dbReference>
<dbReference type="InterPro" id="IPR000157">
    <property type="entry name" value="TIR_dom"/>
</dbReference>
<dbReference type="GO" id="GO:0007165">
    <property type="term" value="P:signal transduction"/>
    <property type="evidence" value="ECO:0007669"/>
    <property type="project" value="InterPro"/>
</dbReference>
<evidence type="ECO:0000256" key="5">
    <source>
        <dbReference type="ARBA" id="ARBA00047597"/>
    </source>
</evidence>
<dbReference type="GO" id="GO:0106274">
    <property type="term" value="F:NAD+-protein-arginine ADP-ribosyltransferase activity"/>
    <property type="evidence" value="ECO:0007669"/>
    <property type="project" value="UniProtKB-EC"/>
</dbReference>
<keyword evidence="2 6" id="KW-0328">Glycosyltransferase</keyword>
<keyword evidence="6" id="KW-0521">NADP</keyword>
<keyword evidence="11" id="KW-1185">Reference proteome</keyword>
<accession>A0A814X6D0</accession>
<dbReference type="InterPro" id="IPR035897">
    <property type="entry name" value="Toll_tir_struct_dom_sf"/>
</dbReference>
<evidence type="ECO:0000313" key="10">
    <source>
        <dbReference type="Proteomes" id="UP000663854"/>
    </source>
</evidence>
<evidence type="ECO:0000256" key="3">
    <source>
        <dbReference type="ARBA" id="ARBA00022679"/>
    </source>
</evidence>
<evidence type="ECO:0000313" key="11">
    <source>
        <dbReference type="Proteomes" id="UP000663870"/>
    </source>
</evidence>
<dbReference type="InterPro" id="IPR000768">
    <property type="entry name" value="ART"/>
</dbReference>
<evidence type="ECO:0000256" key="1">
    <source>
        <dbReference type="ARBA" id="ARBA00009558"/>
    </source>
</evidence>
<evidence type="ECO:0000259" key="7">
    <source>
        <dbReference type="Pfam" id="PF13676"/>
    </source>
</evidence>
<name>A0A814X6D0_9BILA</name>
<dbReference type="Proteomes" id="UP000663854">
    <property type="component" value="Unassembled WGS sequence"/>
</dbReference>
<dbReference type="Gene3D" id="3.90.176.10">
    <property type="entry name" value="Toxin ADP-ribosyltransferase, Chain A, domain 1"/>
    <property type="match status" value="1"/>
</dbReference>
<protein>
    <recommendedName>
        <fullName evidence="6">NAD(P)(+)--arginine ADP-ribosyltransferase</fullName>
        <ecNumber evidence="6">2.4.2.31</ecNumber>
    </recommendedName>
    <alternativeName>
        <fullName evidence="6">Mono(ADP-ribosyl)transferase</fullName>
    </alternativeName>
</protein>
<keyword evidence="3 6" id="KW-0808">Transferase</keyword>